<dbReference type="Gene3D" id="1.20.1170.10">
    <property type="match status" value="1"/>
</dbReference>
<feature type="compositionally biased region" description="Basic and acidic residues" evidence="1">
    <location>
        <begin position="228"/>
        <end position="243"/>
    </location>
</feature>
<name>K5VEL9_PHACS</name>
<dbReference type="KEGG" id="pco:PHACADRAFT_190627"/>
<feature type="non-terminal residue" evidence="2">
    <location>
        <position position="253"/>
    </location>
</feature>
<evidence type="ECO:0000313" key="3">
    <source>
        <dbReference type="Proteomes" id="UP000008370"/>
    </source>
</evidence>
<feature type="compositionally biased region" description="Basic residues" evidence="1">
    <location>
        <begin position="9"/>
        <end position="22"/>
    </location>
</feature>
<dbReference type="EMBL" id="JH930468">
    <property type="protein sequence ID" value="EKM61461.1"/>
    <property type="molecule type" value="Genomic_DNA"/>
</dbReference>
<sequence length="253" mass="26976">MSEDDRAAKAARARAMLKKRQQQKTVGPSTTGDSRLASPSPPPSRPFTPADAESHSPVQPTTNGRDAGELFSSNGHAGGPVDTHWLTGLERVDTPQTPSLPSPPQSALASPPIPSAPSARSPSSANHGPIASPRPVHAGPTSPLALSAITDTEVNELRARVAEQVKVISSLEGEKKSLEAAAERLKQVESQLQQTSDVLRSERSKTEKLQGFLEHAESDVEQLTNQLEEQKARMATLESDKNSTARHLQTAKT</sequence>
<protein>
    <submittedName>
        <fullName evidence="2">Uncharacterized protein</fullName>
    </submittedName>
</protein>
<dbReference type="RefSeq" id="XP_007390874.1">
    <property type="nucleotide sequence ID" value="XM_007390812.1"/>
</dbReference>
<dbReference type="HOGENOM" id="CLU_1100695_0_0_1"/>
<dbReference type="GeneID" id="18910686"/>
<feature type="region of interest" description="Disordered" evidence="1">
    <location>
        <begin position="1"/>
        <end position="144"/>
    </location>
</feature>
<evidence type="ECO:0000313" key="2">
    <source>
        <dbReference type="EMBL" id="EKM61461.1"/>
    </source>
</evidence>
<dbReference type="InParanoid" id="K5VEL9"/>
<feature type="compositionally biased region" description="Low complexity" evidence="1">
    <location>
        <begin position="105"/>
        <end position="125"/>
    </location>
</feature>
<evidence type="ECO:0000256" key="1">
    <source>
        <dbReference type="SAM" id="MobiDB-lite"/>
    </source>
</evidence>
<proteinExistence type="predicted"/>
<dbReference type="Proteomes" id="UP000008370">
    <property type="component" value="Unassembled WGS sequence"/>
</dbReference>
<dbReference type="OrthoDB" id="2802042at2759"/>
<organism evidence="2 3">
    <name type="scientific">Phanerochaete carnosa (strain HHB-10118-sp)</name>
    <name type="common">White-rot fungus</name>
    <name type="synonym">Peniophora carnosa</name>
    <dbReference type="NCBI Taxonomy" id="650164"/>
    <lineage>
        <taxon>Eukaryota</taxon>
        <taxon>Fungi</taxon>
        <taxon>Dikarya</taxon>
        <taxon>Basidiomycota</taxon>
        <taxon>Agaricomycotina</taxon>
        <taxon>Agaricomycetes</taxon>
        <taxon>Polyporales</taxon>
        <taxon>Phanerochaetaceae</taxon>
        <taxon>Phanerochaete</taxon>
    </lineage>
</organism>
<feature type="region of interest" description="Disordered" evidence="1">
    <location>
        <begin position="216"/>
        <end position="253"/>
    </location>
</feature>
<gene>
    <name evidence="2" type="ORF">PHACADRAFT_190627</name>
</gene>
<accession>K5VEL9</accession>
<keyword evidence="3" id="KW-1185">Reference proteome</keyword>
<dbReference type="AlphaFoldDB" id="K5VEL9"/>
<reference evidence="2 3" key="1">
    <citation type="journal article" date="2012" name="BMC Genomics">
        <title>Comparative genomics of the white-rot fungi, Phanerochaete carnosa and P. chrysosporium, to elucidate the genetic basis of the distinct wood types they colonize.</title>
        <authorList>
            <person name="Suzuki H."/>
            <person name="MacDonald J."/>
            <person name="Syed K."/>
            <person name="Salamov A."/>
            <person name="Hori C."/>
            <person name="Aerts A."/>
            <person name="Henrissat B."/>
            <person name="Wiebenga A."/>
            <person name="vanKuyk P.A."/>
            <person name="Barry K."/>
            <person name="Lindquist E."/>
            <person name="LaButti K."/>
            <person name="Lapidus A."/>
            <person name="Lucas S."/>
            <person name="Coutinho P."/>
            <person name="Gong Y."/>
            <person name="Samejima M."/>
            <person name="Mahadevan R."/>
            <person name="Abou-Zaid M."/>
            <person name="de Vries R.P."/>
            <person name="Igarashi K."/>
            <person name="Yadav J.S."/>
            <person name="Grigoriev I.V."/>
            <person name="Master E.R."/>
        </authorList>
    </citation>
    <scope>NUCLEOTIDE SEQUENCE [LARGE SCALE GENOMIC DNA]</scope>
    <source>
        <strain evidence="2 3">HHB-10118-sp</strain>
    </source>
</reference>
<dbReference type="STRING" id="650164.K5VEL9"/>